<dbReference type="Proteomes" id="UP000803884">
    <property type="component" value="Unassembled WGS sequence"/>
</dbReference>
<protein>
    <recommendedName>
        <fullName evidence="6">Riboflavin aldehyde-forming enzyme</fullName>
    </recommendedName>
</protein>
<dbReference type="EMBL" id="JAAQHG020000015">
    <property type="protein sequence ID" value="KAL1586319.1"/>
    <property type="molecule type" value="Genomic_DNA"/>
</dbReference>
<evidence type="ECO:0000256" key="2">
    <source>
        <dbReference type="SAM" id="MobiDB-lite"/>
    </source>
</evidence>
<evidence type="ECO:0000256" key="3">
    <source>
        <dbReference type="SAM" id="Phobius"/>
    </source>
</evidence>
<keyword evidence="3" id="KW-1133">Transmembrane helix</keyword>
<dbReference type="CDD" id="cd22191">
    <property type="entry name" value="DPBB_RlpA_EXP_N-like"/>
    <property type="match status" value="1"/>
</dbReference>
<keyword evidence="3" id="KW-0812">Transmembrane</keyword>
<dbReference type="Gene3D" id="2.40.40.10">
    <property type="entry name" value="RlpA-like domain"/>
    <property type="match status" value="1"/>
</dbReference>
<proteinExistence type="predicted"/>
<sequence length="273" mass="29387">MYIAPSVSQVTPASSCNCFAIGTEEQVYCSYLQAVSHTSPQLFNTNSTVSDMAGHEHSHSVADKEVEVPDWEHNPDGNENDTSAKPSASIVVTMRQKLDSIMPSRKKYLGMRRKLFLIVLLASTLALLAIVIGLSVGLTQGSKSKNLPLPSNAQTFTGDLTYYQPGLGACGLTNTDADDIVSVSHFLFDAAGSSSSTGGNSNHNPLCGLMLRAERFDEDRGERRSVDLKVVDRCTGCEPDDLDVTITAFEKLASSEKGRVSVSWAWLDSESSG</sequence>
<feature type="region of interest" description="Disordered" evidence="2">
    <location>
        <begin position="52"/>
        <end position="86"/>
    </location>
</feature>
<gene>
    <name evidence="4" type="ORF">WHR41_05455</name>
</gene>
<dbReference type="InterPro" id="IPR036908">
    <property type="entry name" value="RlpA-like_sf"/>
</dbReference>
<dbReference type="GeneID" id="96006898"/>
<dbReference type="InterPro" id="IPR051477">
    <property type="entry name" value="Expansin_CellWall"/>
</dbReference>
<feature type="compositionally biased region" description="Basic and acidic residues" evidence="2">
    <location>
        <begin position="53"/>
        <end position="76"/>
    </location>
</feature>
<accession>A0AB34KMV2</accession>
<evidence type="ECO:0000313" key="5">
    <source>
        <dbReference type="Proteomes" id="UP000803884"/>
    </source>
</evidence>
<keyword evidence="3" id="KW-0472">Membrane</keyword>
<dbReference type="AlphaFoldDB" id="A0AB34KMV2"/>
<dbReference type="PANTHER" id="PTHR31836:SF27">
    <property type="entry name" value="RLPA-LIKE PROTEIN DOUBLE-PSI BETA-BARREL DOMAIN-CONTAINING PROTEIN"/>
    <property type="match status" value="1"/>
</dbReference>
<keyword evidence="1" id="KW-0732">Signal</keyword>
<feature type="transmembrane region" description="Helical" evidence="3">
    <location>
        <begin position="115"/>
        <end position="138"/>
    </location>
</feature>
<dbReference type="PANTHER" id="PTHR31836">
    <property type="match status" value="1"/>
</dbReference>
<dbReference type="RefSeq" id="XP_069229424.1">
    <property type="nucleotide sequence ID" value="XM_069374060.1"/>
</dbReference>
<evidence type="ECO:0000256" key="1">
    <source>
        <dbReference type="ARBA" id="ARBA00022729"/>
    </source>
</evidence>
<evidence type="ECO:0000313" key="4">
    <source>
        <dbReference type="EMBL" id="KAL1586319.1"/>
    </source>
</evidence>
<comment type="caution">
    <text evidence="4">The sequence shown here is derived from an EMBL/GenBank/DDBJ whole genome shotgun (WGS) entry which is preliminary data.</text>
</comment>
<organism evidence="4 5">
    <name type="scientific">Cladosporium halotolerans</name>
    <dbReference type="NCBI Taxonomy" id="1052096"/>
    <lineage>
        <taxon>Eukaryota</taxon>
        <taxon>Fungi</taxon>
        <taxon>Dikarya</taxon>
        <taxon>Ascomycota</taxon>
        <taxon>Pezizomycotina</taxon>
        <taxon>Dothideomycetes</taxon>
        <taxon>Dothideomycetidae</taxon>
        <taxon>Cladosporiales</taxon>
        <taxon>Cladosporiaceae</taxon>
        <taxon>Cladosporium</taxon>
    </lineage>
</organism>
<name>A0AB34KMV2_9PEZI</name>
<reference evidence="4 5" key="1">
    <citation type="journal article" date="2020" name="Microbiol. Resour. Announc.">
        <title>Draft Genome Sequence of a Cladosporium Species Isolated from the Mesophotic Ascidian Didemnum maculosum.</title>
        <authorList>
            <person name="Gioti A."/>
            <person name="Siaperas R."/>
            <person name="Nikolaivits E."/>
            <person name="Le Goff G."/>
            <person name="Ouazzani J."/>
            <person name="Kotoulas G."/>
            <person name="Topakas E."/>
        </authorList>
    </citation>
    <scope>NUCLEOTIDE SEQUENCE [LARGE SCALE GENOMIC DNA]</scope>
    <source>
        <strain evidence="4 5">TM138-S3</strain>
    </source>
</reference>
<keyword evidence="5" id="KW-1185">Reference proteome</keyword>
<dbReference type="SUPFAM" id="SSF50685">
    <property type="entry name" value="Barwin-like endoglucanases"/>
    <property type="match status" value="1"/>
</dbReference>
<evidence type="ECO:0008006" key="6">
    <source>
        <dbReference type="Google" id="ProtNLM"/>
    </source>
</evidence>